<sequence length="207" mass="21851">MKKILTFSAILLATISLAACGGKNSSDDSKNAQQASQSSTLKVKTNKGITHAAYDKIATANITSAKGGTDEQIVKDAFGKPNSTSKVTVNDGSKKAAVQYAWTNLNKRFRASAVTVEFLKGHAVGKGYIEAGLHQRRYIAKDNINRVKTGDTYATVVKKLGTPASESLTGKGSLSARSVTYATGKDGKAISLMFTGDKLISKTAINK</sequence>
<evidence type="ECO:0000256" key="1">
    <source>
        <dbReference type="ARBA" id="ARBA00022729"/>
    </source>
</evidence>
<name>A0A0R1S985_9LACO</name>
<evidence type="ECO:0000313" key="3">
    <source>
        <dbReference type="EMBL" id="KRL63234.1"/>
    </source>
</evidence>
<feature type="signal peptide" evidence="2">
    <location>
        <begin position="1"/>
        <end position="18"/>
    </location>
</feature>
<dbReference type="EMBL" id="AZEY01000104">
    <property type="protein sequence ID" value="KRL63234.1"/>
    <property type="molecule type" value="Genomic_DNA"/>
</dbReference>
<dbReference type="InterPro" id="IPR037873">
    <property type="entry name" value="BamE-like"/>
</dbReference>
<evidence type="ECO:0000313" key="4">
    <source>
        <dbReference type="Proteomes" id="UP000052013"/>
    </source>
</evidence>
<comment type="caution">
    <text evidence="3">The sequence shown here is derived from an EMBL/GenBank/DDBJ whole genome shotgun (WGS) entry which is preliminary data.</text>
</comment>
<dbReference type="Pfam" id="PF12978">
    <property type="entry name" value="DUF3862"/>
    <property type="match status" value="1"/>
</dbReference>
<dbReference type="RefSeq" id="WP_057865972.1">
    <property type="nucleotide sequence ID" value="NZ_AZEY01000104.1"/>
</dbReference>
<evidence type="ECO:0008006" key="5">
    <source>
        <dbReference type="Google" id="ProtNLM"/>
    </source>
</evidence>
<dbReference type="PROSITE" id="PS51257">
    <property type="entry name" value="PROKAR_LIPOPROTEIN"/>
    <property type="match status" value="1"/>
</dbReference>
<proteinExistence type="predicted"/>
<keyword evidence="1 2" id="KW-0732">Signal</keyword>
<gene>
    <name evidence="3" type="ORF">FC85_GL001663</name>
</gene>
<dbReference type="Proteomes" id="UP000052013">
    <property type="component" value="Unassembled WGS sequence"/>
</dbReference>
<dbReference type="InterPro" id="IPR024418">
    <property type="entry name" value="DUF3862"/>
</dbReference>
<feature type="chain" id="PRO_5006410396" description="DUF3862 domain-containing protein" evidence="2">
    <location>
        <begin position="19"/>
        <end position="207"/>
    </location>
</feature>
<reference evidence="3 4" key="1">
    <citation type="journal article" date="2015" name="Genome Announc.">
        <title>Expanding the biotechnology potential of lactobacilli through comparative genomics of 213 strains and associated genera.</title>
        <authorList>
            <person name="Sun Z."/>
            <person name="Harris H.M."/>
            <person name="McCann A."/>
            <person name="Guo C."/>
            <person name="Argimon S."/>
            <person name="Zhang W."/>
            <person name="Yang X."/>
            <person name="Jeffery I.B."/>
            <person name="Cooney J.C."/>
            <person name="Kagawa T.F."/>
            <person name="Liu W."/>
            <person name="Song Y."/>
            <person name="Salvetti E."/>
            <person name="Wrobel A."/>
            <person name="Rasinkangas P."/>
            <person name="Parkhill J."/>
            <person name="Rea M.C."/>
            <person name="O'Sullivan O."/>
            <person name="Ritari J."/>
            <person name="Douillard F.P."/>
            <person name="Paul Ross R."/>
            <person name="Yang R."/>
            <person name="Briner A.E."/>
            <person name="Felis G.E."/>
            <person name="de Vos W.M."/>
            <person name="Barrangou R."/>
            <person name="Klaenhammer T.R."/>
            <person name="Caufield P.W."/>
            <person name="Cui Y."/>
            <person name="Zhang H."/>
            <person name="O'Toole P.W."/>
        </authorList>
    </citation>
    <scope>NUCLEOTIDE SEQUENCE [LARGE SCALE GENOMIC DNA]</scope>
    <source>
        <strain evidence="3 4">DSM 14421</strain>
    </source>
</reference>
<dbReference type="Gene3D" id="3.30.1450.10">
    <property type="match status" value="2"/>
</dbReference>
<dbReference type="PATRIC" id="fig|1423739.3.peg.1745"/>
<dbReference type="STRING" id="1423739.FC85_GL001663"/>
<accession>A0A0R1S985</accession>
<organism evidence="3 4">
    <name type="scientific">Lentilactobacillus diolivorans DSM 14421</name>
    <dbReference type="NCBI Taxonomy" id="1423739"/>
    <lineage>
        <taxon>Bacteria</taxon>
        <taxon>Bacillati</taxon>
        <taxon>Bacillota</taxon>
        <taxon>Bacilli</taxon>
        <taxon>Lactobacillales</taxon>
        <taxon>Lactobacillaceae</taxon>
        <taxon>Lentilactobacillus</taxon>
    </lineage>
</organism>
<evidence type="ECO:0000256" key="2">
    <source>
        <dbReference type="SAM" id="SignalP"/>
    </source>
</evidence>
<protein>
    <recommendedName>
        <fullName evidence="5">DUF3862 domain-containing protein</fullName>
    </recommendedName>
</protein>
<dbReference type="AlphaFoldDB" id="A0A0R1S985"/>